<sequence>MTFLTMQIAVSLSVSMKADIPKSGEAEIQAIDKHSDAIDRIVDSRLHEIAQDLISAGYTVEIDESV</sequence>
<accession>A0A0F9IC79</accession>
<protein>
    <submittedName>
        <fullName evidence="1">Uncharacterized protein</fullName>
    </submittedName>
</protein>
<gene>
    <name evidence="1" type="ORF">LCGC14_1676590</name>
</gene>
<dbReference type="AlphaFoldDB" id="A0A0F9IC79"/>
<reference evidence="1" key="1">
    <citation type="journal article" date="2015" name="Nature">
        <title>Complex archaea that bridge the gap between prokaryotes and eukaryotes.</title>
        <authorList>
            <person name="Spang A."/>
            <person name="Saw J.H."/>
            <person name="Jorgensen S.L."/>
            <person name="Zaremba-Niedzwiedzka K."/>
            <person name="Martijn J."/>
            <person name="Lind A.E."/>
            <person name="van Eijk R."/>
            <person name="Schleper C."/>
            <person name="Guy L."/>
            <person name="Ettema T.J."/>
        </authorList>
    </citation>
    <scope>NUCLEOTIDE SEQUENCE</scope>
</reference>
<dbReference type="EMBL" id="LAZR01014471">
    <property type="protein sequence ID" value="KKM17354.1"/>
    <property type="molecule type" value="Genomic_DNA"/>
</dbReference>
<organism evidence="1">
    <name type="scientific">marine sediment metagenome</name>
    <dbReference type="NCBI Taxonomy" id="412755"/>
    <lineage>
        <taxon>unclassified sequences</taxon>
        <taxon>metagenomes</taxon>
        <taxon>ecological metagenomes</taxon>
    </lineage>
</organism>
<proteinExistence type="predicted"/>
<name>A0A0F9IC79_9ZZZZ</name>
<evidence type="ECO:0000313" key="1">
    <source>
        <dbReference type="EMBL" id="KKM17354.1"/>
    </source>
</evidence>
<comment type="caution">
    <text evidence="1">The sequence shown here is derived from an EMBL/GenBank/DDBJ whole genome shotgun (WGS) entry which is preliminary data.</text>
</comment>